<dbReference type="AlphaFoldDB" id="A0A9N9F0N6"/>
<dbReference type="PANTHER" id="PTHR32303">
    <property type="entry name" value="QUINOPROTEIN ALCOHOL DEHYDROGENASE (CYTOCHROME C)"/>
    <property type="match status" value="1"/>
</dbReference>
<evidence type="ECO:0000256" key="4">
    <source>
        <dbReference type="SAM" id="SignalP"/>
    </source>
</evidence>
<dbReference type="InterPro" id="IPR018391">
    <property type="entry name" value="PQQ_b-propeller_rpt"/>
</dbReference>
<dbReference type="SMART" id="SM00564">
    <property type="entry name" value="PQQ"/>
    <property type="match status" value="6"/>
</dbReference>
<evidence type="ECO:0000259" key="5">
    <source>
        <dbReference type="Pfam" id="PF01011"/>
    </source>
</evidence>
<comment type="cofactor">
    <cofactor evidence="1">
        <name>pyrroloquinoline quinone</name>
        <dbReference type="ChEBI" id="CHEBI:58442"/>
    </cofactor>
</comment>
<evidence type="ECO:0000313" key="7">
    <source>
        <dbReference type="EMBL" id="CAG8501989.1"/>
    </source>
</evidence>
<dbReference type="SUPFAM" id="SSF50998">
    <property type="entry name" value="Quinoprotein alcohol dehydrogenase-like"/>
    <property type="match status" value="1"/>
</dbReference>
<sequence length="534" mass="57159">MRLIRTLFITTTLFAHNFLGVLSNNDWLSFGGPGLDNSRNAVGERNISPNNVNSLTIKYVIPTDNSVSATPVTFNNNVYFPDWAGFLYSVDAKTGTINWKFKLSEKYLPQPADPQVICRDTFAIDPTEKIIVLGTQNPFNGGGGFVLAITLQGELIWRTLIDDHPFAIITQSPTIYNGGVFIGVSSTEEGAAAFSPDYVCCTFQGSFAKLDLRTGEILWKTLMLPDNHGKPGLYSGNAVWGSAPAIDPSKGLVYIATGNNYEVPPDVADCVKSAKTQEEMLKCHDPKNYLNAILALDINNGEVIWAVITSPFDSWTVSCKPGLTVPNPENCPEPAGPDYDFAQAPLLVKACNKPGCPLLAIATAKSGVTWAINAATGEIFWSVESGPGGLDGGSLFGSATDGKRYFVAQSNSHKDNYIFEKPSRNSPSSTKGGAMVAIDVLTGKILWQTANPTNAGFVAPVSYANGVVWFGSRDDNGHLYALNANTGDILFDFVTGGTVACGPSIVDGVVYAGSGYQRFGSGTPNNKLYVLSHL</sequence>
<keyword evidence="4" id="KW-0732">Signal</keyword>
<dbReference type="InterPro" id="IPR015943">
    <property type="entry name" value="WD40/YVTN_repeat-like_dom_sf"/>
</dbReference>
<reference evidence="7" key="1">
    <citation type="submission" date="2021-06" db="EMBL/GenBank/DDBJ databases">
        <authorList>
            <person name="Kallberg Y."/>
            <person name="Tangrot J."/>
            <person name="Rosling A."/>
        </authorList>
    </citation>
    <scope>NUCLEOTIDE SEQUENCE</scope>
    <source>
        <strain evidence="7">87-6 pot B 2015</strain>
    </source>
</reference>
<proteinExistence type="inferred from homology"/>
<gene>
    <name evidence="7" type="ORF">FMOSSE_LOCUS4086</name>
</gene>
<evidence type="ECO:0000256" key="2">
    <source>
        <dbReference type="ARBA" id="ARBA00008156"/>
    </source>
</evidence>
<protein>
    <submittedName>
        <fullName evidence="7">16494_t:CDS:1</fullName>
    </submittedName>
</protein>
<keyword evidence="3" id="KW-0560">Oxidoreductase</keyword>
<dbReference type="Proteomes" id="UP000789375">
    <property type="component" value="Unassembled WGS sequence"/>
</dbReference>
<dbReference type="Pfam" id="PF01011">
    <property type="entry name" value="PQQ"/>
    <property type="match status" value="1"/>
</dbReference>
<organism evidence="7 8">
    <name type="scientific">Funneliformis mosseae</name>
    <name type="common">Endomycorrhizal fungus</name>
    <name type="synonym">Glomus mosseae</name>
    <dbReference type="NCBI Taxonomy" id="27381"/>
    <lineage>
        <taxon>Eukaryota</taxon>
        <taxon>Fungi</taxon>
        <taxon>Fungi incertae sedis</taxon>
        <taxon>Mucoromycota</taxon>
        <taxon>Glomeromycotina</taxon>
        <taxon>Glomeromycetes</taxon>
        <taxon>Glomerales</taxon>
        <taxon>Glomeraceae</taxon>
        <taxon>Funneliformis</taxon>
    </lineage>
</organism>
<dbReference type="InterPro" id="IPR002372">
    <property type="entry name" value="PQQ_rpt_dom"/>
</dbReference>
<feature type="chain" id="PRO_5040150130" evidence="4">
    <location>
        <begin position="24"/>
        <end position="534"/>
    </location>
</feature>
<dbReference type="Gene3D" id="2.130.10.10">
    <property type="entry name" value="YVTN repeat-like/Quinoprotein amine dehydrogenase"/>
    <property type="match status" value="1"/>
</dbReference>
<evidence type="ECO:0000256" key="3">
    <source>
        <dbReference type="ARBA" id="ARBA00023002"/>
    </source>
</evidence>
<comment type="caution">
    <text evidence="7">The sequence shown here is derived from an EMBL/GenBank/DDBJ whole genome shotgun (WGS) entry which is preliminary data.</text>
</comment>
<dbReference type="PANTHER" id="PTHR32303:SF10">
    <property type="entry name" value="OUTER MEMBRANE PROTEIN ASSEMBLY FACTOR BAMB"/>
    <property type="match status" value="1"/>
</dbReference>
<dbReference type="Gene3D" id="2.140.10.10">
    <property type="entry name" value="Quinoprotein alcohol dehydrogenase-like superfamily"/>
    <property type="match status" value="1"/>
</dbReference>
<evidence type="ECO:0000256" key="1">
    <source>
        <dbReference type="ARBA" id="ARBA00001931"/>
    </source>
</evidence>
<accession>A0A9N9F0N6</accession>
<keyword evidence="8" id="KW-1185">Reference proteome</keyword>
<name>A0A9N9F0N6_FUNMO</name>
<dbReference type="GO" id="GO:0016491">
    <property type="term" value="F:oxidoreductase activity"/>
    <property type="evidence" value="ECO:0007669"/>
    <property type="project" value="UniProtKB-KW"/>
</dbReference>
<dbReference type="EMBL" id="CAJVPP010000663">
    <property type="protein sequence ID" value="CAG8501989.1"/>
    <property type="molecule type" value="Genomic_DNA"/>
</dbReference>
<evidence type="ECO:0000313" key="8">
    <source>
        <dbReference type="Proteomes" id="UP000789375"/>
    </source>
</evidence>
<evidence type="ECO:0000259" key="6">
    <source>
        <dbReference type="Pfam" id="PF13360"/>
    </source>
</evidence>
<feature type="domain" description="Pyrrolo-quinoline quinone repeat" evidence="6">
    <location>
        <begin position="370"/>
        <end position="496"/>
    </location>
</feature>
<dbReference type="Pfam" id="PF13360">
    <property type="entry name" value="PQQ_2"/>
    <property type="match status" value="1"/>
</dbReference>
<comment type="similarity">
    <text evidence="2">Belongs to the bacterial PQQ dehydrogenase family.</text>
</comment>
<dbReference type="InterPro" id="IPR011047">
    <property type="entry name" value="Quinoprotein_ADH-like_sf"/>
</dbReference>
<feature type="signal peptide" evidence="4">
    <location>
        <begin position="1"/>
        <end position="23"/>
    </location>
</feature>
<feature type="domain" description="Pyrrolo-quinoline quinone repeat" evidence="5">
    <location>
        <begin position="64"/>
        <end position="315"/>
    </location>
</feature>